<feature type="transmembrane region" description="Helical" evidence="5">
    <location>
        <begin position="27"/>
        <end position="50"/>
    </location>
</feature>
<feature type="domain" description="ABC transmembrane type-2" evidence="6">
    <location>
        <begin position="30"/>
        <end position="256"/>
    </location>
</feature>
<feature type="transmembrane region" description="Helical" evidence="5">
    <location>
        <begin position="62"/>
        <end position="79"/>
    </location>
</feature>
<comment type="caution">
    <text evidence="7">The sequence shown here is derived from an EMBL/GenBank/DDBJ whole genome shotgun (WGS) entry which is preliminary data.</text>
</comment>
<dbReference type="PRINTS" id="PR00164">
    <property type="entry name" value="ABC2TRNSPORT"/>
</dbReference>
<dbReference type="GO" id="GO:0140359">
    <property type="term" value="F:ABC-type transporter activity"/>
    <property type="evidence" value="ECO:0007669"/>
    <property type="project" value="InterPro"/>
</dbReference>
<dbReference type="InterPro" id="IPR047817">
    <property type="entry name" value="ABC2_TM_bact-type"/>
</dbReference>
<feature type="transmembrane region" description="Helical" evidence="5">
    <location>
        <begin position="151"/>
        <end position="175"/>
    </location>
</feature>
<evidence type="ECO:0000313" key="8">
    <source>
        <dbReference type="Proteomes" id="UP000752292"/>
    </source>
</evidence>
<protein>
    <recommendedName>
        <fullName evidence="5">Transport permease protein</fullName>
    </recommendedName>
</protein>
<dbReference type="PANTHER" id="PTHR43229">
    <property type="entry name" value="NODULATION PROTEIN J"/>
    <property type="match status" value="1"/>
</dbReference>
<keyword evidence="5" id="KW-0813">Transport</keyword>
<dbReference type="EMBL" id="JACQRX010000184">
    <property type="protein sequence ID" value="MBI4251635.1"/>
    <property type="molecule type" value="Genomic_DNA"/>
</dbReference>
<accession>A0A933E9J6</accession>
<reference evidence="7" key="1">
    <citation type="submission" date="2020-07" db="EMBL/GenBank/DDBJ databases">
        <title>Huge and variable diversity of episymbiotic CPR bacteria and DPANN archaea in groundwater ecosystems.</title>
        <authorList>
            <person name="He C.Y."/>
            <person name="Keren R."/>
            <person name="Whittaker M."/>
            <person name="Farag I.F."/>
            <person name="Doudna J."/>
            <person name="Cate J.H.D."/>
            <person name="Banfield J.F."/>
        </authorList>
    </citation>
    <scope>NUCLEOTIDE SEQUENCE</scope>
    <source>
        <strain evidence="7">NC_groundwater_1370_Ag_S-0.2um_69_93</strain>
    </source>
</reference>
<dbReference type="Proteomes" id="UP000752292">
    <property type="component" value="Unassembled WGS sequence"/>
</dbReference>
<evidence type="ECO:0000256" key="4">
    <source>
        <dbReference type="ARBA" id="ARBA00023136"/>
    </source>
</evidence>
<evidence type="ECO:0000256" key="2">
    <source>
        <dbReference type="ARBA" id="ARBA00022692"/>
    </source>
</evidence>
<dbReference type="PROSITE" id="PS51012">
    <property type="entry name" value="ABC_TM2"/>
    <property type="match status" value="1"/>
</dbReference>
<comment type="similarity">
    <text evidence="5">Belongs to the ABC-2 integral membrane protein family.</text>
</comment>
<organism evidence="7 8">
    <name type="scientific">Tectimicrobiota bacterium</name>
    <dbReference type="NCBI Taxonomy" id="2528274"/>
    <lineage>
        <taxon>Bacteria</taxon>
        <taxon>Pseudomonadati</taxon>
        <taxon>Nitrospinota/Tectimicrobiota group</taxon>
        <taxon>Candidatus Tectimicrobiota</taxon>
    </lineage>
</organism>
<gene>
    <name evidence="7" type="ORF">HY618_04165</name>
</gene>
<keyword evidence="3 5" id="KW-1133">Transmembrane helix</keyword>
<comment type="subcellular location">
    <subcellularLocation>
        <location evidence="5">Cell membrane</location>
        <topology evidence="5">Multi-pass membrane protein</topology>
    </subcellularLocation>
    <subcellularLocation>
        <location evidence="1">Membrane</location>
        <topology evidence="1">Multi-pass membrane protein</topology>
    </subcellularLocation>
</comment>
<evidence type="ECO:0000256" key="5">
    <source>
        <dbReference type="RuleBase" id="RU361157"/>
    </source>
</evidence>
<dbReference type="AlphaFoldDB" id="A0A933E9J6"/>
<evidence type="ECO:0000259" key="6">
    <source>
        <dbReference type="PROSITE" id="PS51012"/>
    </source>
</evidence>
<keyword evidence="2 5" id="KW-0812">Transmembrane</keyword>
<dbReference type="GO" id="GO:0043190">
    <property type="term" value="C:ATP-binding cassette (ABC) transporter complex"/>
    <property type="evidence" value="ECO:0007669"/>
    <property type="project" value="InterPro"/>
</dbReference>
<evidence type="ECO:0000313" key="7">
    <source>
        <dbReference type="EMBL" id="MBI4251635.1"/>
    </source>
</evidence>
<dbReference type="InterPro" id="IPR013525">
    <property type="entry name" value="ABC2_TM"/>
</dbReference>
<dbReference type="InterPro" id="IPR000412">
    <property type="entry name" value="ABC_2_transport"/>
</dbReference>
<feature type="transmembrane region" description="Helical" evidence="5">
    <location>
        <begin position="124"/>
        <end position="145"/>
    </location>
</feature>
<keyword evidence="4 5" id="KW-0472">Membrane</keyword>
<dbReference type="InterPro" id="IPR051784">
    <property type="entry name" value="Nod_factor_ABC_transporter"/>
</dbReference>
<sequence>MSEFLQHAPSHRAVRVWVRHLVMYRTWFVAEWAGSLTEHALYLLAFGYGLGHFVPDMGGMPYAQFIGPGLVVSIAMWSASYEATYGAYSRMRIQHTYEGMLSAPLTVGDVVLGDLLWCASRSLIGAVLMLIVLTAFGLVGSPWAVAVLPVVFIEGLMFAGLGLIATAIAPSYAFFNFHNSLIVMPMFFFAETFFPLQGLPPWMQAVSQAMPLTHAVVLSRGLIVHGQAPDAAWHLLMLSAFTLAFLAVACGLVGRRMLD</sequence>
<dbReference type="PANTHER" id="PTHR43229:SF2">
    <property type="entry name" value="NODULATION PROTEIN J"/>
    <property type="match status" value="1"/>
</dbReference>
<keyword evidence="5" id="KW-1003">Cell membrane</keyword>
<proteinExistence type="inferred from homology"/>
<feature type="transmembrane region" description="Helical" evidence="5">
    <location>
        <begin position="231"/>
        <end position="254"/>
    </location>
</feature>
<evidence type="ECO:0000256" key="1">
    <source>
        <dbReference type="ARBA" id="ARBA00004141"/>
    </source>
</evidence>
<dbReference type="PIRSF" id="PIRSF006648">
    <property type="entry name" value="DrrB"/>
    <property type="match status" value="1"/>
</dbReference>
<dbReference type="Pfam" id="PF01061">
    <property type="entry name" value="ABC2_membrane"/>
    <property type="match status" value="1"/>
</dbReference>
<name>A0A933E9J6_UNCTE</name>
<feature type="transmembrane region" description="Helical" evidence="5">
    <location>
        <begin position="182"/>
        <end position="203"/>
    </location>
</feature>
<evidence type="ECO:0000256" key="3">
    <source>
        <dbReference type="ARBA" id="ARBA00022989"/>
    </source>
</evidence>